<dbReference type="OMA" id="CGSFRCH"/>
<dbReference type="FunFam" id="3.40.33.10:FF:000004">
    <property type="entry name" value="CAP, cysteine-rich secretory protein, antigen 5"/>
    <property type="match status" value="1"/>
</dbReference>
<evidence type="ECO:0000313" key="3">
    <source>
        <dbReference type="Proteomes" id="UP000238479"/>
    </source>
</evidence>
<feature type="domain" description="SCP" evidence="1">
    <location>
        <begin position="42"/>
        <end position="174"/>
    </location>
</feature>
<evidence type="ECO:0000313" key="2">
    <source>
        <dbReference type="EMBL" id="PRQ22182.1"/>
    </source>
</evidence>
<reference evidence="2 3" key="1">
    <citation type="journal article" date="2018" name="Nat. Genet.">
        <title>The Rosa genome provides new insights in the design of modern roses.</title>
        <authorList>
            <person name="Bendahmane M."/>
        </authorList>
    </citation>
    <scope>NUCLEOTIDE SEQUENCE [LARGE SCALE GENOMIC DNA]</scope>
    <source>
        <strain evidence="3">cv. Old Blush</strain>
    </source>
</reference>
<dbReference type="InterPro" id="IPR014044">
    <property type="entry name" value="CAP_dom"/>
</dbReference>
<name>A0A2P6PJS1_ROSCH</name>
<dbReference type="Pfam" id="PF00188">
    <property type="entry name" value="CAP"/>
    <property type="match status" value="1"/>
</dbReference>
<accession>A0A2P6PJS1</accession>
<sequence>MPLVQLLFSYAAKMGFNKQNLIAVCSIALVLITYVPLASTVEDDSGFLKAHNEIRKEHGLPPLQWNKTIAEYAQNYANKRSVDCAMEHSNGPYAENIASGLGMTGEAATKYWCTEKAEYDYDTNKCTGPEEDGCRHYTQVVTRETTQLGCARAKCKNGDMFVTCNYDPSTDWDQRPY</sequence>
<evidence type="ECO:0000259" key="1">
    <source>
        <dbReference type="SMART" id="SM00198"/>
    </source>
</evidence>
<dbReference type="AlphaFoldDB" id="A0A2P6PJS1"/>
<dbReference type="SMART" id="SM00198">
    <property type="entry name" value="SCP"/>
    <property type="match status" value="1"/>
</dbReference>
<dbReference type="Proteomes" id="UP000238479">
    <property type="component" value="Chromosome 6"/>
</dbReference>
<gene>
    <name evidence="2" type="ORF">RchiOBHm_Chr6g0247451</name>
</gene>
<dbReference type="PANTHER" id="PTHR10334">
    <property type="entry name" value="CYSTEINE-RICH SECRETORY PROTEIN-RELATED"/>
    <property type="match status" value="1"/>
</dbReference>
<dbReference type="CDD" id="cd05381">
    <property type="entry name" value="CAP_PR-1"/>
    <property type="match status" value="1"/>
</dbReference>
<dbReference type="SUPFAM" id="SSF55797">
    <property type="entry name" value="PR-1-like"/>
    <property type="match status" value="1"/>
</dbReference>
<keyword evidence="3" id="KW-1185">Reference proteome</keyword>
<dbReference type="EMBL" id="PDCK01000044">
    <property type="protein sequence ID" value="PRQ22182.1"/>
    <property type="molecule type" value="Genomic_DNA"/>
</dbReference>
<dbReference type="PRINTS" id="PR00837">
    <property type="entry name" value="V5TPXLIKE"/>
</dbReference>
<dbReference type="InterPro" id="IPR035940">
    <property type="entry name" value="CAP_sf"/>
</dbReference>
<protein>
    <recommendedName>
        <fullName evidence="1">SCP domain-containing protein</fullName>
    </recommendedName>
</protein>
<comment type="caution">
    <text evidence="2">The sequence shown here is derived from an EMBL/GenBank/DDBJ whole genome shotgun (WGS) entry which is preliminary data.</text>
</comment>
<organism evidence="2 3">
    <name type="scientific">Rosa chinensis</name>
    <name type="common">China rose</name>
    <dbReference type="NCBI Taxonomy" id="74649"/>
    <lineage>
        <taxon>Eukaryota</taxon>
        <taxon>Viridiplantae</taxon>
        <taxon>Streptophyta</taxon>
        <taxon>Embryophyta</taxon>
        <taxon>Tracheophyta</taxon>
        <taxon>Spermatophyta</taxon>
        <taxon>Magnoliopsida</taxon>
        <taxon>eudicotyledons</taxon>
        <taxon>Gunneridae</taxon>
        <taxon>Pentapetalae</taxon>
        <taxon>rosids</taxon>
        <taxon>fabids</taxon>
        <taxon>Rosales</taxon>
        <taxon>Rosaceae</taxon>
        <taxon>Rosoideae</taxon>
        <taxon>Rosoideae incertae sedis</taxon>
        <taxon>Rosa</taxon>
    </lineage>
</organism>
<proteinExistence type="predicted"/>
<dbReference type="Gramene" id="PRQ22182">
    <property type="protein sequence ID" value="PRQ22182"/>
    <property type="gene ID" value="RchiOBHm_Chr6g0247451"/>
</dbReference>
<dbReference type="InterPro" id="IPR001283">
    <property type="entry name" value="CRISP-related"/>
</dbReference>
<dbReference type="Gene3D" id="3.40.33.10">
    <property type="entry name" value="CAP"/>
    <property type="match status" value="1"/>
</dbReference>